<sequence length="238" mass="24716">MDFPKDEDLQASFGPFNETFKFRTTKRPELVGAIPVTVGPGQWVGVVSVKITGAQPGDHYDIEGQIGVTNELGHPVNVSAKFVLARNRDIGDGAFVDISEGGGPNVSGSANAATDPLFLGNRHHEVLTEIGSFVYPAGGTYKRIVLALRAVSSVAQTGETLKIDPDSSDIRVTRSRRVEPSAPPATDLAALEARVAALEAASGGETLPPPPAAITGDIENRVAALEAKLAAAGRALGA</sequence>
<name>A0A1Y5TZ36_9PROT</name>
<organism evidence="1 2">
    <name type="scientific">Oceanibacterium hippocampi</name>
    <dbReference type="NCBI Taxonomy" id="745714"/>
    <lineage>
        <taxon>Bacteria</taxon>
        <taxon>Pseudomonadati</taxon>
        <taxon>Pseudomonadota</taxon>
        <taxon>Alphaproteobacteria</taxon>
        <taxon>Sneathiellales</taxon>
        <taxon>Sneathiellaceae</taxon>
        <taxon>Oceanibacterium</taxon>
    </lineage>
</organism>
<dbReference type="RefSeq" id="WP_085885715.1">
    <property type="nucleotide sequence ID" value="NZ_FWFR01000006.1"/>
</dbReference>
<dbReference type="InParanoid" id="A0A1Y5TZ36"/>
<evidence type="ECO:0000313" key="1">
    <source>
        <dbReference type="EMBL" id="SLN77323.1"/>
    </source>
</evidence>
<evidence type="ECO:0000313" key="2">
    <source>
        <dbReference type="Proteomes" id="UP000193200"/>
    </source>
</evidence>
<protein>
    <submittedName>
        <fullName evidence="1">Uncharacterized protein</fullName>
    </submittedName>
</protein>
<keyword evidence="2" id="KW-1185">Reference proteome</keyword>
<accession>A0A1Y5TZ36</accession>
<dbReference type="AlphaFoldDB" id="A0A1Y5TZ36"/>
<reference evidence="1 2" key="1">
    <citation type="submission" date="2017-03" db="EMBL/GenBank/DDBJ databases">
        <authorList>
            <person name="Afonso C.L."/>
            <person name="Miller P.J."/>
            <person name="Scott M.A."/>
            <person name="Spackman E."/>
            <person name="Goraichik I."/>
            <person name="Dimitrov K.M."/>
            <person name="Suarez D.L."/>
            <person name="Swayne D.E."/>
        </authorList>
    </citation>
    <scope>NUCLEOTIDE SEQUENCE [LARGE SCALE GENOMIC DNA]</scope>
    <source>
        <strain evidence="1 2">CECT 7691</strain>
    </source>
</reference>
<dbReference type="EMBL" id="FWFR01000006">
    <property type="protein sequence ID" value="SLN77323.1"/>
    <property type="molecule type" value="Genomic_DNA"/>
</dbReference>
<proteinExistence type="predicted"/>
<gene>
    <name evidence="1" type="ORF">OCH7691_04386</name>
</gene>
<dbReference type="Proteomes" id="UP000193200">
    <property type="component" value="Unassembled WGS sequence"/>
</dbReference>